<feature type="binding site" evidence="7">
    <location>
        <begin position="3"/>
        <end position="14"/>
    </location>
    <ligand>
        <name>NAD(+)</name>
        <dbReference type="ChEBI" id="CHEBI:57540"/>
    </ligand>
</feature>
<dbReference type="EMBL" id="JBHUEA010000001">
    <property type="protein sequence ID" value="MFD1720021.1"/>
    <property type="molecule type" value="Genomic_DNA"/>
</dbReference>
<keyword evidence="5 7" id="KW-0520">NAD</keyword>
<dbReference type="Pfam" id="PF01232">
    <property type="entry name" value="Mannitol_dh"/>
    <property type="match status" value="1"/>
</dbReference>
<evidence type="ECO:0000256" key="2">
    <source>
        <dbReference type="ARBA" id="ARBA00012939"/>
    </source>
</evidence>
<dbReference type="Proteomes" id="UP001597347">
    <property type="component" value="Unassembled WGS sequence"/>
</dbReference>
<feature type="domain" description="Mannitol dehydrogenase C-terminal" evidence="9">
    <location>
        <begin position="208"/>
        <end position="349"/>
    </location>
</feature>
<protein>
    <recommendedName>
        <fullName evidence="3 7">Mannitol-1-phosphate 5-dehydrogenase</fullName>
        <ecNumber evidence="2 7">1.1.1.17</ecNumber>
    </recommendedName>
</protein>
<dbReference type="SUPFAM" id="SSF48179">
    <property type="entry name" value="6-phosphogluconate dehydrogenase C-terminal domain-like"/>
    <property type="match status" value="1"/>
</dbReference>
<dbReference type="Pfam" id="PF08125">
    <property type="entry name" value="Mannitol_dh_C"/>
    <property type="match status" value="1"/>
</dbReference>
<proteinExistence type="inferred from homology"/>
<comment type="similarity">
    <text evidence="1 7">Belongs to the mannitol dehydrogenase family.</text>
</comment>
<evidence type="ECO:0000256" key="3">
    <source>
        <dbReference type="ARBA" id="ARBA00016219"/>
    </source>
</evidence>
<evidence type="ECO:0000256" key="6">
    <source>
        <dbReference type="ARBA" id="ARBA00048615"/>
    </source>
</evidence>
<gene>
    <name evidence="7" type="primary">mtlD</name>
    <name evidence="10" type="ORF">ACFSBI_00530</name>
</gene>
<comment type="catalytic activity">
    <reaction evidence="6 7">
        <text>D-mannitol 1-phosphate + NAD(+) = beta-D-fructose 6-phosphate + NADH + H(+)</text>
        <dbReference type="Rhea" id="RHEA:19661"/>
        <dbReference type="ChEBI" id="CHEBI:15378"/>
        <dbReference type="ChEBI" id="CHEBI:57540"/>
        <dbReference type="ChEBI" id="CHEBI:57634"/>
        <dbReference type="ChEBI" id="CHEBI:57945"/>
        <dbReference type="ChEBI" id="CHEBI:61381"/>
        <dbReference type="EC" id="1.1.1.17"/>
    </reaction>
</comment>
<sequence length="388" mass="41795">MKAVHFGAGNIGRGFVGQLLHESGYEVVFADVAEQLIDALDAADSYRVIEIGEGGREHVVTDFRAVNSRHDEARLIDEISTADVVTTAVGPRVLPFVAPVIARGIERRIETGQDAIDGGRIAVFACENAINATSQLEADVRAALPEVDADRLDAVAVFANTAIDRIVPAQAADAGLDVTLEPFFEWVIDRTPFGGEPPAITGVHWVDDLAPFIERKLFTVNTGHATAAYHGFAAGIHSITDAITDSRVRAEVEAAIGETRSLLVAKFGLDEGEQAAYGEKILKRLSNPDLPDTVERVGRGPMRKLSRNERFIGPASQLAERDLPRAALLRGVEAALRFDVPEDPESVELQRILHEEEPDGAVTVVTGIEPAHPLFADLLPIFQAASAR</sequence>
<evidence type="ECO:0000256" key="5">
    <source>
        <dbReference type="ARBA" id="ARBA00023027"/>
    </source>
</evidence>
<dbReference type="EC" id="1.1.1.17" evidence="2 7"/>
<dbReference type="PANTHER" id="PTHR30524:SF0">
    <property type="entry name" value="ALTRONATE OXIDOREDUCTASE-RELATED"/>
    <property type="match status" value="1"/>
</dbReference>
<reference evidence="11" key="1">
    <citation type="journal article" date="2019" name="Int. J. Syst. Evol. Microbiol.">
        <title>The Global Catalogue of Microorganisms (GCM) 10K type strain sequencing project: providing services to taxonomists for standard genome sequencing and annotation.</title>
        <authorList>
            <consortium name="The Broad Institute Genomics Platform"/>
            <consortium name="The Broad Institute Genome Sequencing Center for Infectious Disease"/>
            <person name="Wu L."/>
            <person name="Ma J."/>
        </authorList>
    </citation>
    <scope>NUCLEOTIDE SEQUENCE [LARGE SCALE GENOMIC DNA]</scope>
    <source>
        <strain evidence="11">CGMCC 1.12471</strain>
    </source>
</reference>
<evidence type="ECO:0000259" key="9">
    <source>
        <dbReference type="Pfam" id="PF08125"/>
    </source>
</evidence>
<keyword evidence="4 7" id="KW-0560">Oxidoreductase</keyword>
<comment type="caution">
    <text evidence="10">The sequence shown here is derived from an EMBL/GenBank/DDBJ whole genome shotgun (WGS) entry which is preliminary data.</text>
</comment>
<dbReference type="PANTHER" id="PTHR30524">
    <property type="entry name" value="MANNITOL-1-PHOSPHATE 5-DEHYDROGENASE"/>
    <property type="match status" value="1"/>
</dbReference>
<name>A0ABW4L916_9MICO</name>
<dbReference type="InterPro" id="IPR023028">
    <property type="entry name" value="Mannitol_1_phos_5_DH"/>
</dbReference>
<dbReference type="NCBIfam" id="NF002646">
    <property type="entry name" value="PRK02318.1-2"/>
    <property type="match status" value="1"/>
</dbReference>
<evidence type="ECO:0000256" key="7">
    <source>
        <dbReference type="HAMAP-Rule" id="MF_00196"/>
    </source>
</evidence>
<dbReference type="InterPro" id="IPR036291">
    <property type="entry name" value="NAD(P)-bd_dom_sf"/>
</dbReference>
<dbReference type="NCBIfam" id="NF002652">
    <property type="entry name" value="PRK02318.2-5"/>
    <property type="match status" value="1"/>
</dbReference>
<evidence type="ECO:0000259" key="8">
    <source>
        <dbReference type="Pfam" id="PF01232"/>
    </source>
</evidence>
<evidence type="ECO:0000256" key="4">
    <source>
        <dbReference type="ARBA" id="ARBA00023002"/>
    </source>
</evidence>
<evidence type="ECO:0000313" key="11">
    <source>
        <dbReference type="Proteomes" id="UP001597347"/>
    </source>
</evidence>
<evidence type="ECO:0000256" key="1">
    <source>
        <dbReference type="ARBA" id="ARBA00006541"/>
    </source>
</evidence>
<dbReference type="RefSeq" id="WP_377931228.1">
    <property type="nucleotide sequence ID" value="NZ_JBHUEA010000001.1"/>
</dbReference>
<dbReference type="SUPFAM" id="SSF51735">
    <property type="entry name" value="NAD(P)-binding Rossmann-fold domains"/>
    <property type="match status" value="1"/>
</dbReference>
<dbReference type="InterPro" id="IPR008927">
    <property type="entry name" value="6-PGluconate_DH-like_C_sf"/>
</dbReference>
<dbReference type="InterPro" id="IPR013328">
    <property type="entry name" value="6PGD_dom2"/>
</dbReference>
<accession>A0ABW4L916</accession>
<evidence type="ECO:0000313" key="10">
    <source>
        <dbReference type="EMBL" id="MFD1720021.1"/>
    </source>
</evidence>
<dbReference type="InterPro" id="IPR013118">
    <property type="entry name" value="Mannitol_DH_C"/>
</dbReference>
<organism evidence="10 11">
    <name type="scientific">Amnibacterium endophyticum</name>
    <dbReference type="NCBI Taxonomy" id="2109337"/>
    <lineage>
        <taxon>Bacteria</taxon>
        <taxon>Bacillati</taxon>
        <taxon>Actinomycetota</taxon>
        <taxon>Actinomycetes</taxon>
        <taxon>Micrococcales</taxon>
        <taxon>Microbacteriaceae</taxon>
        <taxon>Amnibacterium</taxon>
    </lineage>
</organism>
<dbReference type="InterPro" id="IPR000669">
    <property type="entry name" value="Mannitol_DH"/>
</dbReference>
<dbReference type="PRINTS" id="PR00084">
    <property type="entry name" value="MTLDHDRGNASE"/>
</dbReference>
<dbReference type="Gene3D" id="3.40.50.720">
    <property type="entry name" value="NAD(P)-binding Rossmann-like Domain"/>
    <property type="match status" value="1"/>
</dbReference>
<keyword evidence="11" id="KW-1185">Reference proteome</keyword>
<dbReference type="GO" id="GO:0008926">
    <property type="term" value="F:mannitol-1-phosphate 5-dehydrogenase activity"/>
    <property type="evidence" value="ECO:0007669"/>
    <property type="project" value="UniProtKB-EC"/>
</dbReference>
<dbReference type="HAMAP" id="MF_00196">
    <property type="entry name" value="Mannitol_dehydrog"/>
    <property type="match status" value="1"/>
</dbReference>
<dbReference type="Gene3D" id="1.10.1040.10">
    <property type="entry name" value="N-(1-d-carboxylethyl)-l-norvaline Dehydrogenase, domain 2"/>
    <property type="match status" value="1"/>
</dbReference>
<dbReference type="InterPro" id="IPR013131">
    <property type="entry name" value="Mannitol_DH_N"/>
</dbReference>
<feature type="domain" description="Mannitol dehydrogenase N-terminal" evidence="8">
    <location>
        <begin position="1"/>
        <end position="200"/>
    </location>
</feature>